<protein>
    <submittedName>
        <fullName evidence="2">Uncharacterized protein</fullName>
    </submittedName>
</protein>
<dbReference type="AlphaFoldDB" id="A0AAQ3U4W3"/>
<evidence type="ECO:0000313" key="2">
    <source>
        <dbReference type="EMBL" id="WVZ85604.1"/>
    </source>
</evidence>
<reference evidence="2 3" key="1">
    <citation type="submission" date="2024-02" db="EMBL/GenBank/DDBJ databases">
        <title>High-quality chromosome-scale genome assembly of Pensacola bahiagrass (Paspalum notatum Flugge var. saurae).</title>
        <authorList>
            <person name="Vega J.M."/>
            <person name="Podio M."/>
            <person name="Orjuela J."/>
            <person name="Siena L.A."/>
            <person name="Pessino S.C."/>
            <person name="Combes M.C."/>
            <person name="Mariac C."/>
            <person name="Albertini E."/>
            <person name="Pupilli F."/>
            <person name="Ortiz J.P.A."/>
            <person name="Leblanc O."/>
        </authorList>
    </citation>
    <scope>NUCLEOTIDE SEQUENCE [LARGE SCALE GENOMIC DNA]</scope>
    <source>
        <strain evidence="2">R1</strain>
        <tissue evidence="2">Leaf</tissue>
    </source>
</reference>
<feature type="region of interest" description="Disordered" evidence="1">
    <location>
        <begin position="271"/>
        <end position="291"/>
    </location>
</feature>
<evidence type="ECO:0000256" key="1">
    <source>
        <dbReference type="SAM" id="MobiDB-lite"/>
    </source>
</evidence>
<dbReference type="EMBL" id="CP144751">
    <property type="protein sequence ID" value="WVZ85604.1"/>
    <property type="molecule type" value="Genomic_DNA"/>
</dbReference>
<accession>A0AAQ3U4W3</accession>
<dbReference type="Proteomes" id="UP001341281">
    <property type="component" value="Chromosome 07"/>
</dbReference>
<organism evidence="2 3">
    <name type="scientific">Paspalum notatum var. saurae</name>
    <dbReference type="NCBI Taxonomy" id="547442"/>
    <lineage>
        <taxon>Eukaryota</taxon>
        <taxon>Viridiplantae</taxon>
        <taxon>Streptophyta</taxon>
        <taxon>Embryophyta</taxon>
        <taxon>Tracheophyta</taxon>
        <taxon>Spermatophyta</taxon>
        <taxon>Magnoliopsida</taxon>
        <taxon>Liliopsida</taxon>
        <taxon>Poales</taxon>
        <taxon>Poaceae</taxon>
        <taxon>PACMAD clade</taxon>
        <taxon>Panicoideae</taxon>
        <taxon>Andropogonodae</taxon>
        <taxon>Paspaleae</taxon>
        <taxon>Paspalinae</taxon>
        <taxon>Paspalum</taxon>
    </lineage>
</organism>
<proteinExistence type="predicted"/>
<name>A0AAQ3U4W3_PASNO</name>
<gene>
    <name evidence="2" type="ORF">U9M48_032510</name>
</gene>
<evidence type="ECO:0000313" key="3">
    <source>
        <dbReference type="Proteomes" id="UP001341281"/>
    </source>
</evidence>
<sequence>MGMVTAAEKGMAKVILETDSLLLVEALTTESHRLSAMGGLILGAKIDTNTSRAPVQDMRSGPLSPDAAGELDVLGHDGDPLGMDRTQISVLKEPHEASAASCSAATAEDWNRRSVLKSCAISRTRRWKGSFRMSSSVLFWYLRISRSATVPGRNRCGFFTPPVAGADLRAAFVASCFRGALPPVDLRAVCFVRAIGFACLGWKWKLGCDLLLGDDDLGFQTREDGERRDRENLVSARGAGEVSAVGWRWTVRVALRQVAIRVTGVGGRPLAAAPSHANRGSHTPGGFGCGLEERAGAGSAAGWAARQADANSDLDTQIRLPH</sequence>
<keyword evidence="3" id="KW-1185">Reference proteome</keyword>